<dbReference type="PANTHER" id="PTHR35861:SF1">
    <property type="entry name" value="PHAGE TAIL SHEATH PROTEIN"/>
    <property type="match status" value="1"/>
</dbReference>
<dbReference type="STRING" id="28094.SAMN06295900_114130"/>
<feature type="domain" description="Tail sheath protein C-terminal" evidence="2">
    <location>
        <begin position="442"/>
        <end position="543"/>
    </location>
</feature>
<accession>A0A1X7G9Z7</accession>
<dbReference type="InterPro" id="IPR052042">
    <property type="entry name" value="Tail_sheath_structural"/>
</dbReference>
<dbReference type="GeneID" id="95551808"/>
<evidence type="ECO:0000313" key="4">
    <source>
        <dbReference type="Proteomes" id="UP000192911"/>
    </source>
</evidence>
<organism evidence="3 4">
    <name type="scientific">Trinickia caryophylli</name>
    <name type="common">Paraburkholderia caryophylli</name>
    <dbReference type="NCBI Taxonomy" id="28094"/>
    <lineage>
        <taxon>Bacteria</taxon>
        <taxon>Pseudomonadati</taxon>
        <taxon>Pseudomonadota</taxon>
        <taxon>Betaproteobacteria</taxon>
        <taxon>Burkholderiales</taxon>
        <taxon>Burkholderiaceae</taxon>
        <taxon>Trinickia</taxon>
    </lineage>
</organism>
<dbReference type="Gene3D" id="3.40.50.11780">
    <property type="match status" value="2"/>
</dbReference>
<reference evidence="4" key="1">
    <citation type="submission" date="2017-04" db="EMBL/GenBank/DDBJ databases">
        <authorList>
            <person name="Varghese N."/>
            <person name="Submissions S."/>
        </authorList>
    </citation>
    <scope>NUCLEOTIDE SEQUENCE [LARGE SCALE GENOMIC DNA]</scope>
    <source>
        <strain evidence="4">Ballard 720</strain>
    </source>
</reference>
<keyword evidence="4" id="KW-1185">Reference proteome</keyword>
<proteinExistence type="inferred from homology"/>
<name>A0A1X7G9Z7_TRICW</name>
<protein>
    <recommendedName>
        <fullName evidence="2">Tail sheath protein C-terminal domain-containing protein</fullName>
    </recommendedName>
</protein>
<evidence type="ECO:0000259" key="2">
    <source>
        <dbReference type="Pfam" id="PF17482"/>
    </source>
</evidence>
<comment type="similarity">
    <text evidence="1">Belongs to the myoviridae tail sheath protein family.</text>
</comment>
<evidence type="ECO:0000313" key="3">
    <source>
        <dbReference type="EMBL" id="SMF66565.1"/>
    </source>
</evidence>
<dbReference type="Proteomes" id="UP000192911">
    <property type="component" value="Unassembled WGS sequence"/>
</dbReference>
<dbReference type="PANTHER" id="PTHR35861">
    <property type="match status" value="1"/>
</dbReference>
<dbReference type="Pfam" id="PF17482">
    <property type="entry name" value="Phage_sheath_1C"/>
    <property type="match status" value="1"/>
</dbReference>
<dbReference type="AlphaFoldDB" id="A0A1X7G9Z7"/>
<dbReference type="RefSeq" id="WP_085229559.1">
    <property type="nucleotide sequence ID" value="NZ_BSQD01000013.1"/>
</dbReference>
<gene>
    <name evidence="3" type="ORF">SAMN06295900_114130</name>
</gene>
<sequence>MADGISYQHPGVYIQELPGVPTIQGVSTSIPVFIGLTEKLADEDAYVARQVTSWGDYQTRYGANVWGAYASFAVYEFFMEGGALCYVIGLPPTDLPQTSKSTAKVTVVDCTGSYTFSAASAGSWANTLQIAILDAGPVPSAGKASNYFSINVMVAASALAATAATVWDKLLSVYVKNNSIKNVNGFYTLESFGVFTASSLKTPSGGGLCPLQLQINSASMFIRVTGVKPTTGQQGARSVTPHQMSSGSTIPLSSLYAKAIPVLASVPDASLVATPDAAVVELTTQMTSITQITDVITSVMAQCQKLPNLFYVIDAPYVSDPTNTTNIVTFVAGGTNTSPLIYENAAIYYPWPLVLNQSSGTNVPIPPSGPVLGRYATTDLVAGVHVSPAGVRTGRIATAMALTGWLTDSDQDLLNPHGINAIRNIPGYGITIYGARTLAAGQWQYVAVRRFVTFVEQSLRASLEWVVFEPNSELLWATVVREITAFLTLLWHQGALFGSTADDAFFVTCDVTNNPPSLRTQGVLNIDVGLAVLYPAEFVVIRVAQMTSTSSSGS</sequence>
<dbReference type="EMBL" id="FXAH01000014">
    <property type="protein sequence ID" value="SMF66565.1"/>
    <property type="molecule type" value="Genomic_DNA"/>
</dbReference>
<evidence type="ECO:0000256" key="1">
    <source>
        <dbReference type="ARBA" id="ARBA00008005"/>
    </source>
</evidence>
<dbReference type="OrthoDB" id="9767864at2"/>
<dbReference type="InterPro" id="IPR020287">
    <property type="entry name" value="Tail_sheath_C"/>
</dbReference>